<evidence type="ECO:0000313" key="3">
    <source>
        <dbReference type="Proteomes" id="UP001059596"/>
    </source>
</evidence>
<name>A0A9Q0BKX5_9MUSC</name>
<accession>A0A9Q0BKX5</accession>
<feature type="compositionally biased region" description="Acidic residues" evidence="1">
    <location>
        <begin position="75"/>
        <end position="101"/>
    </location>
</feature>
<gene>
    <name evidence="2" type="ORF">M5D96_011426</name>
</gene>
<dbReference type="AlphaFoldDB" id="A0A9Q0BKX5"/>
<protein>
    <submittedName>
        <fullName evidence="2">Uncharacterized protein</fullName>
    </submittedName>
</protein>
<feature type="region of interest" description="Disordered" evidence="1">
    <location>
        <begin position="58"/>
        <end position="101"/>
    </location>
</feature>
<evidence type="ECO:0000313" key="2">
    <source>
        <dbReference type="EMBL" id="KAI8035676.1"/>
    </source>
</evidence>
<dbReference type="EMBL" id="JAMKOV010000031">
    <property type="protein sequence ID" value="KAI8035676.1"/>
    <property type="molecule type" value="Genomic_DNA"/>
</dbReference>
<organism evidence="2 3">
    <name type="scientific">Drosophila gunungcola</name>
    <name type="common">fruit fly</name>
    <dbReference type="NCBI Taxonomy" id="103775"/>
    <lineage>
        <taxon>Eukaryota</taxon>
        <taxon>Metazoa</taxon>
        <taxon>Ecdysozoa</taxon>
        <taxon>Arthropoda</taxon>
        <taxon>Hexapoda</taxon>
        <taxon>Insecta</taxon>
        <taxon>Pterygota</taxon>
        <taxon>Neoptera</taxon>
        <taxon>Endopterygota</taxon>
        <taxon>Diptera</taxon>
        <taxon>Brachycera</taxon>
        <taxon>Muscomorpha</taxon>
        <taxon>Ephydroidea</taxon>
        <taxon>Drosophilidae</taxon>
        <taxon>Drosophila</taxon>
        <taxon>Sophophora</taxon>
    </lineage>
</organism>
<keyword evidence="3" id="KW-1185">Reference proteome</keyword>
<comment type="caution">
    <text evidence="2">The sequence shown here is derived from an EMBL/GenBank/DDBJ whole genome shotgun (WGS) entry which is preliminary data.</text>
</comment>
<evidence type="ECO:0000256" key="1">
    <source>
        <dbReference type="SAM" id="MobiDB-lite"/>
    </source>
</evidence>
<dbReference type="Proteomes" id="UP001059596">
    <property type="component" value="Unassembled WGS sequence"/>
</dbReference>
<reference evidence="2" key="1">
    <citation type="journal article" date="2023" name="Genome Biol. Evol.">
        <title>Long-read-based Genome Assembly of Drosophila gunungcola Reveals Fewer Chemosensory Genes in Flower-breeding Species.</title>
        <authorList>
            <person name="Negi A."/>
            <person name="Liao B.Y."/>
            <person name="Yeh S.D."/>
        </authorList>
    </citation>
    <scope>NUCLEOTIDE SEQUENCE</scope>
    <source>
        <strain evidence="2">Sukarami</strain>
    </source>
</reference>
<proteinExistence type="predicted"/>
<sequence>MKSTFQCLLFRITGRVNLIISQMKRNADNHLNDSNALILDEDPDEPTEALEDSLLAENNWSDLEDQQGSEKGISDDDELVADDDLATDDVNADTDSDESMD</sequence>